<dbReference type="GO" id="GO:0006897">
    <property type="term" value="P:endocytosis"/>
    <property type="evidence" value="ECO:0007669"/>
    <property type="project" value="TreeGrafter"/>
</dbReference>
<dbReference type="OrthoDB" id="206724at2759"/>
<dbReference type="InterPro" id="IPR040032">
    <property type="entry name" value="DENND1A/B/C"/>
</dbReference>
<proteinExistence type="predicted"/>
<dbReference type="PANTHER" id="PTHR13196">
    <property type="entry name" value="DENN DOMAIN-CONTAINING"/>
    <property type="match status" value="1"/>
</dbReference>
<organism evidence="1">
    <name type="scientific">Aquarana catesbeiana</name>
    <name type="common">American bullfrog</name>
    <name type="synonym">Rana catesbeiana</name>
    <dbReference type="NCBI Taxonomy" id="8400"/>
    <lineage>
        <taxon>Eukaryota</taxon>
        <taxon>Metazoa</taxon>
        <taxon>Chordata</taxon>
        <taxon>Craniata</taxon>
        <taxon>Vertebrata</taxon>
        <taxon>Euteleostomi</taxon>
        <taxon>Amphibia</taxon>
        <taxon>Batrachia</taxon>
        <taxon>Anura</taxon>
        <taxon>Neobatrachia</taxon>
        <taxon>Ranoidea</taxon>
        <taxon>Ranidae</taxon>
        <taxon>Aquarana</taxon>
    </lineage>
</organism>
<gene>
    <name evidence="1" type="ORF">AB205_0062160</name>
</gene>
<dbReference type="GO" id="GO:0005085">
    <property type="term" value="F:guanyl-nucleotide exchange factor activity"/>
    <property type="evidence" value="ECO:0007669"/>
    <property type="project" value="InterPro"/>
</dbReference>
<name>A0A2G9P8B1_AQUCT</name>
<dbReference type="AlphaFoldDB" id="A0A2G9P8B1"/>
<reference evidence="1" key="1">
    <citation type="submission" date="2017-08" db="EMBL/GenBank/DDBJ databases">
        <title>Assembly of the North American Bullfrog Genome.</title>
        <authorList>
            <person name="Warren R.L."/>
            <person name="Vandervalk B.P."/>
            <person name="Kucuk E."/>
            <person name="Birol I."/>
            <person name="Helbing C."/>
            <person name="Pandoh P."/>
            <person name="Behsaz B."/>
            <person name="Mohamadi H."/>
            <person name="Chu J."/>
            <person name="Jackman S."/>
            <person name="Hammond S.A."/>
            <person name="Veldhoen N."/>
            <person name="Kirk H."/>
            <person name="Zhao Y."/>
            <person name="Coope R."/>
            <person name="Pleasance S."/>
            <person name="Moore R."/>
            <person name="Holt R."/>
        </authorList>
    </citation>
    <scope>NUCLEOTIDE SEQUENCE</scope>
    <source>
        <strain evidence="1">Bruno</strain>
        <tissue evidence="1">Liver</tissue>
    </source>
</reference>
<dbReference type="EMBL" id="KV922601">
    <property type="protein sequence ID" value="PIN99529.1"/>
    <property type="molecule type" value="Genomic_DNA"/>
</dbReference>
<dbReference type="GO" id="GO:1901981">
    <property type="term" value="F:phosphatidylinositol phosphate binding"/>
    <property type="evidence" value="ECO:0007669"/>
    <property type="project" value="TreeGrafter"/>
</dbReference>
<dbReference type="GO" id="GO:0005829">
    <property type="term" value="C:cytosol"/>
    <property type="evidence" value="ECO:0007669"/>
    <property type="project" value="TreeGrafter"/>
</dbReference>
<dbReference type="GO" id="GO:0016607">
    <property type="term" value="C:nuclear speck"/>
    <property type="evidence" value="ECO:0007669"/>
    <property type="project" value="TreeGrafter"/>
</dbReference>
<sequence>MLSFNNVFIPFSYLPWFEVYYKLLNTLADYLVKEQENDLNDILKTLYNHPVPKAHTPVSLNLVSVPTSTKAVNITEHVIGNGI</sequence>
<protein>
    <submittedName>
        <fullName evidence="1">Uncharacterized protein</fullName>
    </submittedName>
</protein>
<dbReference type="PANTHER" id="PTHR13196:SF24">
    <property type="entry name" value="DENN DOMAIN-CONTAINING PROTEIN 1B"/>
    <property type="match status" value="1"/>
</dbReference>
<evidence type="ECO:0000313" key="1">
    <source>
        <dbReference type="EMBL" id="PIN99529.1"/>
    </source>
</evidence>
<dbReference type="Gene3D" id="3.30.450.200">
    <property type="match status" value="1"/>
</dbReference>
<dbReference type="GO" id="GO:0032456">
    <property type="term" value="P:endocytic recycling"/>
    <property type="evidence" value="ECO:0007669"/>
    <property type="project" value="TreeGrafter"/>
</dbReference>
<accession>A0A2G9P8B1</accession>